<dbReference type="GO" id="GO:0005737">
    <property type="term" value="C:cytoplasm"/>
    <property type="evidence" value="ECO:0007669"/>
    <property type="project" value="UniProtKB-SubCell"/>
</dbReference>
<dbReference type="HOGENOM" id="CLU_002615_0_1_1"/>
<keyword evidence="9" id="KW-1185">Reference proteome</keyword>
<dbReference type="Gene3D" id="2.130.10.10">
    <property type="entry name" value="YVTN repeat-like/Quinoprotein amine dehydrogenase"/>
    <property type="match status" value="3"/>
</dbReference>
<evidence type="ECO:0008006" key="10">
    <source>
        <dbReference type="Google" id="ProtNLM"/>
    </source>
</evidence>
<name>A0A075ATI7_ROZAC</name>
<feature type="repeat" description="WD" evidence="7">
    <location>
        <begin position="85"/>
        <end position="126"/>
    </location>
</feature>
<dbReference type="PANTHER" id="PTHR14344:SF3">
    <property type="entry name" value="WD REPEAT-CONTAINING PROTEIN 6"/>
    <property type="match status" value="1"/>
</dbReference>
<keyword evidence="3 7" id="KW-0853">WD repeat</keyword>
<comment type="similarity">
    <text evidence="6">Belongs to the WD repeat WDR6 family.</text>
</comment>
<accession>A0A075ATI7</accession>
<organism evidence="8 9">
    <name type="scientific">Rozella allomycis (strain CSF55)</name>
    <dbReference type="NCBI Taxonomy" id="988480"/>
    <lineage>
        <taxon>Eukaryota</taxon>
        <taxon>Fungi</taxon>
        <taxon>Fungi incertae sedis</taxon>
        <taxon>Cryptomycota</taxon>
        <taxon>Cryptomycota incertae sedis</taxon>
        <taxon>Rozella</taxon>
    </lineage>
</organism>
<evidence type="ECO:0000256" key="1">
    <source>
        <dbReference type="ARBA" id="ARBA00004496"/>
    </source>
</evidence>
<dbReference type="PROSITE" id="PS50294">
    <property type="entry name" value="WD_REPEATS_REGION"/>
    <property type="match status" value="1"/>
</dbReference>
<dbReference type="STRING" id="988480.A0A075ATI7"/>
<dbReference type="Pfam" id="PF00400">
    <property type="entry name" value="WD40"/>
    <property type="match status" value="3"/>
</dbReference>
<dbReference type="InterPro" id="IPR036322">
    <property type="entry name" value="WD40_repeat_dom_sf"/>
</dbReference>
<evidence type="ECO:0000256" key="3">
    <source>
        <dbReference type="ARBA" id="ARBA00022574"/>
    </source>
</evidence>
<dbReference type="InterPro" id="IPR001680">
    <property type="entry name" value="WD40_rpt"/>
</dbReference>
<evidence type="ECO:0000313" key="8">
    <source>
        <dbReference type="EMBL" id="EPZ33563.1"/>
    </source>
</evidence>
<dbReference type="GO" id="GO:0030488">
    <property type="term" value="P:tRNA methylation"/>
    <property type="evidence" value="ECO:0007669"/>
    <property type="project" value="TreeGrafter"/>
</dbReference>
<sequence>MDALELQDGKIVTIQMHNFLQIYEKGKFSNPMYSEVHCILYSARLDGKTMEDLMVISGTVFNKIFVWHLTNEKNDKGEFKMTKVLVGHEGVIFEVNKHPTKPLIVSVSDDRTIRQWDLENDSVVCSYGHMARVWKCNFHSNFLVSVSEDACCKVWDYEGNCLKTFESHIGKHVWSYACSPNEDYVLTGGGDGSIKKFSLGFLNEKKIFYPLDIQKNFVQGEIVRSFCLFKEIVYVLTTFGNVYEMNGETRLIYFHENLKIFCVMNVLKDGRLVLGDGEGLIHYPLENKVVEYSDEKIINIFSSKKEQSMFLYTLKNGLVLFDEKIISFQFEYLKNELPTFVEYLNENTLLMGTRKGSIVAFNKENGQLISKLKISKDCITKILFYDDGFYVTERFGNLSFLKFENSEIKLIWTEKITKGSLEDIFEFNNKIYLTGFWQKKFLIFNIEKHVICEVPCGGAHRVWSFDEIKREFYFIRHLNINKTKPLIEINEENSILVPSLHGREIRCICVIEKTENETIFATGSEECFLKLWKYDFKTNEISEIFGIRKHRSMIRLIKKSKSFVISAGGAEQLFLWKFENKRLILLDSLPTASEIHDVRIMDVGIIEKENSLFLFVIYSDGILRVWKRINNFELIDEISVSKRCPTRIEISNSFKVFTAATDGFITAWELNESKLTKIGEIKTHQSGIHGLSLIENDDEITIITSGDDTSICTLSFIKGKLLKLDENHGSHYSAVQDIKCFNRNKFCSVSIDQRLKVWDSSNIQKPLNEILINIPDASSIDL</sequence>
<dbReference type="InterPro" id="IPR015943">
    <property type="entry name" value="WD40/YVTN_repeat-like_dom_sf"/>
</dbReference>
<evidence type="ECO:0000256" key="6">
    <source>
        <dbReference type="ARBA" id="ARBA00038255"/>
    </source>
</evidence>
<reference evidence="8 9" key="1">
    <citation type="journal article" date="2013" name="Curr. Biol.">
        <title>Shared signatures of parasitism and phylogenomics unite Cryptomycota and microsporidia.</title>
        <authorList>
            <person name="James T.Y."/>
            <person name="Pelin A."/>
            <person name="Bonen L."/>
            <person name="Ahrendt S."/>
            <person name="Sain D."/>
            <person name="Corradi N."/>
            <person name="Stajich J.E."/>
        </authorList>
    </citation>
    <scope>NUCLEOTIDE SEQUENCE [LARGE SCALE GENOMIC DNA]</scope>
    <source>
        <strain evidence="8 9">CSF55</strain>
    </source>
</reference>
<dbReference type="EMBL" id="KE561047">
    <property type="protein sequence ID" value="EPZ33563.1"/>
    <property type="molecule type" value="Genomic_DNA"/>
</dbReference>
<dbReference type="PROSITE" id="PS50082">
    <property type="entry name" value="WD_REPEATS_2"/>
    <property type="match status" value="1"/>
</dbReference>
<dbReference type="InterPro" id="IPR051973">
    <property type="entry name" value="tRNA_Anticodon_Mtase-Reg"/>
</dbReference>
<evidence type="ECO:0000256" key="5">
    <source>
        <dbReference type="ARBA" id="ARBA00022737"/>
    </source>
</evidence>
<dbReference type="SUPFAM" id="SSF50978">
    <property type="entry name" value="WD40 repeat-like"/>
    <property type="match status" value="2"/>
</dbReference>
<keyword evidence="2" id="KW-0963">Cytoplasm</keyword>
<evidence type="ECO:0000256" key="2">
    <source>
        <dbReference type="ARBA" id="ARBA00022490"/>
    </source>
</evidence>
<gene>
    <name evidence="8" type="ORF">O9G_000338</name>
</gene>
<comment type="subcellular location">
    <subcellularLocation>
        <location evidence="1">Cytoplasm</location>
    </subcellularLocation>
</comment>
<dbReference type="OMA" id="GGAHRQW"/>
<evidence type="ECO:0000313" key="9">
    <source>
        <dbReference type="Proteomes" id="UP000030755"/>
    </source>
</evidence>
<keyword evidence="4" id="KW-0819">tRNA processing</keyword>
<evidence type="ECO:0000256" key="7">
    <source>
        <dbReference type="PROSITE-ProRule" id="PRU00221"/>
    </source>
</evidence>
<dbReference type="SMART" id="SM00320">
    <property type="entry name" value="WD40"/>
    <property type="match status" value="8"/>
</dbReference>
<protein>
    <recommendedName>
        <fullName evidence="10">WD40 repeat-like protein</fullName>
    </recommendedName>
</protein>
<evidence type="ECO:0000256" key="4">
    <source>
        <dbReference type="ARBA" id="ARBA00022694"/>
    </source>
</evidence>
<dbReference type="Proteomes" id="UP000030755">
    <property type="component" value="Unassembled WGS sequence"/>
</dbReference>
<keyword evidence="5" id="KW-0677">Repeat</keyword>
<dbReference type="AlphaFoldDB" id="A0A075ATI7"/>
<dbReference type="OrthoDB" id="5594999at2759"/>
<proteinExistence type="inferred from homology"/>
<dbReference type="PANTHER" id="PTHR14344">
    <property type="entry name" value="WD REPEAT PROTEIN"/>
    <property type="match status" value="1"/>
</dbReference>